<evidence type="ECO:0000313" key="3">
    <source>
        <dbReference type="Proteomes" id="UP001242811"/>
    </source>
</evidence>
<dbReference type="InterPro" id="IPR029058">
    <property type="entry name" value="AB_hydrolase_fold"/>
</dbReference>
<evidence type="ECO:0000313" key="2">
    <source>
        <dbReference type="EMBL" id="MDQ0497071.1"/>
    </source>
</evidence>
<evidence type="ECO:0000259" key="1">
    <source>
        <dbReference type="Pfam" id="PF06441"/>
    </source>
</evidence>
<reference evidence="2 3" key="1">
    <citation type="submission" date="2023-07" db="EMBL/GenBank/DDBJ databases">
        <title>Genomic Encyclopedia of Type Strains, Phase IV (KMG-IV): sequencing the most valuable type-strain genomes for metagenomic binning, comparative biology and taxonomic classification.</title>
        <authorList>
            <person name="Goeker M."/>
        </authorList>
    </citation>
    <scope>NUCLEOTIDE SEQUENCE [LARGE SCALE GENOMIC DNA]</scope>
    <source>
        <strain evidence="2 3">DSM 14914</strain>
    </source>
</reference>
<protein>
    <recommendedName>
        <fullName evidence="1">Epoxide hydrolase N-terminal domain-containing protein</fullName>
    </recommendedName>
</protein>
<dbReference type="Proteomes" id="UP001242811">
    <property type="component" value="Unassembled WGS sequence"/>
</dbReference>
<dbReference type="InterPro" id="IPR010497">
    <property type="entry name" value="Epoxide_hydro_N"/>
</dbReference>
<dbReference type="EMBL" id="JAUSWA010000052">
    <property type="protein sequence ID" value="MDQ0497071.1"/>
    <property type="molecule type" value="Genomic_DNA"/>
</dbReference>
<comment type="caution">
    <text evidence="2">The sequence shown here is derived from an EMBL/GenBank/DDBJ whole genome shotgun (WGS) entry which is preliminary data.</text>
</comment>
<dbReference type="Pfam" id="PF06441">
    <property type="entry name" value="EHN"/>
    <property type="match status" value="1"/>
</dbReference>
<organism evidence="2 3">
    <name type="scientific">Paenibacillus brasilensis</name>
    <dbReference type="NCBI Taxonomy" id="128574"/>
    <lineage>
        <taxon>Bacteria</taxon>
        <taxon>Bacillati</taxon>
        <taxon>Bacillota</taxon>
        <taxon>Bacilli</taxon>
        <taxon>Bacillales</taxon>
        <taxon>Paenibacillaceae</taxon>
        <taxon>Paenibacillus</taxon>
    </lineage>
</organism>
<feature type="domain" description="Epoxide hydrolase N-terminal" evidence="1">
    <location>
        <begin position="9"/>
        <end position="69"/>
    </location>
</feature>
<keyword evidence="3" id="KW-1185">Reference proteome</keyword>
<dbReference type="Gene3D" id="3.40.50.1820">
    <property type="entry name" value="alpha/beta hydrolase"/>
    <property type="match status" value="1"/>
</dbReference>
<gene>
    <name evidence="2" type="ORF">QOZ95_005272</name>
</gene>
<proteinExistence type="predicted"/>
<accession>A0ABU0L701</accession>
<name>A0ABU0L701_9BACL</name>
<sequence>MTTAPFVLEPSPIHVSDEKLTDLQIRLKSTRWPLDAGNDDCFYSVSRNYLECLVDYWINKFDWRKSEKATPTSTIK</sequence>
<dbReference type="SUPFAM" id="SSF53474">
    <property type="entry name" value="alpha/beta-Hydrolases"/>
    <property type="match status" value="1"/>
</dbReference>